<evidence type="ECO:0000313" key="3">
    <source>
        <dbReference type="Proteomes" id="UP000694941"/>
    </source>
</evidence>
<evidence type="ECO:0000313" key="4">
    <source>
        <dbReference type="RefSeq" id="XP_013786366.2"/>
    </source>
</evidence>
<gene>
    <name evidence="4" type="primary">LOC106470360</name>
</gene>
<keyword evidence="3" id="KW-1185">Reference proteome</keyword>
<name>A0ABM1BPW1_LIMPO</name>
<feature type="region of interest" description="Disordered" evidence="1">
    <location>
        <begin position="206"/>
        <end position="260"/>
    </location>
</feature>
<feature type="domain" description="Rnh202 triple barrel" evidence="2">
    <location>
        <begin position="36"/>
        <end position="97"/>
    </location>
</feature>
<dbReference type="Gene3D" id="2.20.25.530">
    <property type="match status" value="1"/>
</dbReference>
<dbReference type="Gene3D" id="1.10.20.120">
    <property type="match status" value="1"/>
</dbReference>
<dbReference type="Pfam" id="PF17745">
    <property type="entry name" value="Ydr279_N"/>
    <property type="match status" value="1"/>
</dbReference>
<evidence type="ECO:0000256" key="1">
    <source>
        <dbReference type="SAM" id="MobiDB-lite"/>
    </source>
</evidence>
<feature type="compositionally biased region" description="Basic and acidic residues" evidence="1">
    <location>
        <begin position="217"/>
        <end position="226"/>
    </location>
</feature>
<reference evidence="4" key="1">
    <citation type="submission" date="2025-08" db="UniProtKB">
        <authorList>
            <consortium name="RefSeq"/>
        </authorList>
    </citation>
    <scope>IDENTIFICATION</scope>
    <source>
        <tissue evidence="4">Muscle</tissue>
    </source>
</reference>
<dbReference type="GeneID" id="106470360"/>
<accession>A0ABM1BPW1</accession>
<dbReference type="InterPro" id="IPR040456">
    <property type="entry name" value="RNase_H2_suB"/>
</dbReference>
<dbReference type="RefSeq" id="XP_013786366.2">
    <property type="nucleotide sequence ID" value="XM_013930912.2"/>
</dbReference>
<dbReference type="PANTHER" id="PTHR13383">
    <property type="entry name" value="RIBONUCLEASE H2 SUBUNIT B"/>
    <property type="match status" value="1"/>
</dbReference>
<organism evidence="3 4">
    <name type="scientific">Limulus polyphemus</name>
    <name type="common">Atlantic horseshoe crab</name>
    <dbReference type="NCBI Taxonomy" id="6850"/>
    <lineage>
        <taxon>Eukaryota</taxon>
        <taxon>Metazoa</taxon>
        <taxon>Ecdysozoa</taxon>
        <taxon>Arthropoda</taxon>
        <taxon>Chelicerata</taxon>
        <taxon>Merostomata</taxon>
        <taxon>Xiphosura</taxon>
        <taxon>Limulidae</taxon>
        <taxon>Limulus</taxon>
    </lineage>
</organism>
<dbReference type="InterPro" id="IPR041195">
    <property type="entry name" value="Rnh202_N"/>
</dbReference>
<dbReference type="PANTHER" id="PTHR13383:SF11">
    <property type="entry name" value="RIBONUCLEASE H2 SUBUNIT B"/>
    <property type="match status" value="1"/>
</dbReference>
<dbReference type="CDD" id="cd09270">
    <property type="entry name" value="RNase_H2-B"/>
    <property type="match status" value="1"/>
</dbReference>
<sequence length="278" mass="31845">MTAQMKQKEEMKNNNSSSQHKIVFLPESLLNGSIEREKDISFVTLRHPQTGSGALFGFGPSDTSVYEVTQFSEEYRSWFIGESVEQDGILFMMTPFDPLFLLLPYLKQFHNLIFSEVGGLRVFRYNANKVLMWLEQKVENLLRELKRQNICVSGGSRVATFIPSNKEMTPSNEMYLQYVYELLTEYLSEDLGLELKSHLGLETNKAEESSACSTEEPPQKRAKLNDAVEPEEDYSVAVTLESKTKTKESKLTTSQKRLMKADKTGMKNIQSFFKKKIN</sequence>
<protein>
    <submittedName>
        <fullName evidence="4">Ribonuclease H2 subunit B-like</fullName>
    </submittedName>
</protein>
<evidence type="ECO:0000259" key="2">
    <source>
        <dbReference type="Pfam" id="PF17745"/>
    </source>
</evidence>
<dbReference type="Proteomes" id="UP000694941">
    <property type="component" value="Unplaced"/>
</dbReference>
<proteinExistence type="predicted"/>